<dbReference type="PANTHER" id="PTHR13247">
    <property type="entry name" value="TETRATRICOPEPTIDE REPEAT PROTEIN 11 TPR REPEAT PROTEIN 11"/>
    <property type="match status" value="1"/>
</dbReference>
<dbReference type="GO" id="GO:0005778">
    <property type="term" value="C:peroxisomal membrane"/>
    <property type="evidence" value="ECO:0007669"/>
    <property type="project" value="UniProtKB-SubCell"/>
</dbReference>
<dbReference type="Gene3D" id="1.25.40.10">
    <property type="entry name" value="Tetratricopeptide repeat domain"/>
    <property type="match status" value="1"/>
</dbReference>
<dbReference type="CDD" id="cd12212">
    <property type="entry name" value="Fis1"/>
    <property type="match status" value="1"/>
</dbReference>
<dbReference type="AlphaFoldDB" id="A0A833RP67"/>
<dbReference type="GO" id="GO:0005741">
    <property type="term" value="C:mitochondrial outer membrane"/>
    <property type="evidence" value="ECO:0007669"/>
    <property type="project" value="UniProtKB-SubCell"/>
</dbReference>
<evidence type="ECO:0000256" key="4">
    <source>
        <dbReference type="ARBA" id="ARBA00022692"/>
    </source>
</evidence>
<evidence type="ECO:0000256" key="5">
    <source>
        <dbReference type="ARBA" id="ARBA00022703"/>
    </source>
</evidence>
<gene>
    <name evidence="12" type="ORF">E2986_05658</name>
</gene>
<dbReference type="InterPro" id="IPR028061">
    <property type="entry name" value="Fis1_TPR_C"/>
</dbReference>
<dbReference type="GO" id="GO:0043653">
    <property type="term" value="P:mitochondrial fragmentation involved in apoptotic process"/>
    <property type="evidence" value="ECO:0007669"/>
    <property type="project" value="TreeGrafter"/>
</dbReference>
<comment type="caution">
    <text evidence="12">The sequence shown here is derived from an EMBL/GenBank/DDBJ whole genome shotgun (WGS) entry which is preliminary data.</text>
</comment>
<dbReference type="GO" id="GO:0000422">
    <property type="term" value="P:autophagy of mitochondrion"/>
    <property type="evidence" value="ECO:0007669"/>
    <property type="project" value="TreeGrafter"/>
</dbReference>
<keyword evidence="5" id="KW-0053">Apoptosis</keyword>
<dbReference type="GO" id="GO:0000266">
    <property type="term" value="P:mitochondrial fission"/>
    <property type="evidence" value="ECO:0007669"/>
    <property type="project" value="InterPro"/>
</dbReference>
<name>A0A833RP67_9HYME</name>
<organism evidence="12 13">
    <name type="scientific">Frieseomelitta varia</name>
    <dbReference type="NCBI Taxonomy" id="561572"/>
    <lineage>
        <taxon>Eukaryota</taxon>
        <taxon>Metazoa</taxon>
        <taxon>Ecdysozoa</taxon>
        <taxon>Arthropoda</taxon>
        <taxon>Hexapoda</taxon>
        <taxon>Insecta</taxon>
        <taxon>Pterygota</taxon>
        <taxon>Neoptera</taxon>
        <taxon>Endopterygota</taxon>
        <taxon>Hymenoptera</taxon>
        <taxon>Apocrita</taxon>
        <taxon>Aculeata</taxon>
        <taxon>Apoidea</taxon>
        <taxon>Anthophila</taxon>
        <taxon>Apidae</taxon>
        <taxon>Frieseomelitta</taxon>
    </lineage>
</organism>
<evidence type="ECO:0000256" key="7">
    <source>
        <dbReference type="ARBA" id="ARBA00022989"/>
    </source>
</evidence>
<evidence type="ECO:0000256" key="10">
    <source>
        <dbReference type="ARBA" id="ARBA00023140"/>
    </source>
</evidence>
<dbReference type="Pfam" id="PF14852">
    <property type="entry name" value="Fis1_TPR_N"/>
    <property type="match status" value="1"/>
</dbReference>
<accession>A0A833RP67</accession>
<proteinExistence type="inferred from homology"/>
<keyword evidence="6" id="KW-1000">Mitochondrion outer membrane</keyword>
<dbReference type="SUPFAM" id="SSF48452">
    <property type="entry name" value="TPR-like"/>
    <property type="match status" value="1"/>
</dbReference>
<dbReference type="InterPro" id="IPR033745">
    <property type="entry name" value="Fis1_cytosol"/>
</dbReference>
<keyword evidence="4 11" id="KW-0812">Transmembrane</keyword>
<evidence type="ECO:0008006" key="14">
    <source>
        <dbReference type="Google" id="ProtNLM"/>
    </source>
</evidence>
<dbReference type="GO" id="GO:0016559">
    <property type="term" value="P:peroxisome fission"/>
    <property type="evidence" value="ECO:0007669"/>
    <property type="project" value="TreeGrafter"/>
</dbReference>
<evidence type="ECO:0000256" key="3">
    <source>
        <dbReference type="ARBA" id="ARBA00008937"/>
    </source>
</evidence>
<evidence type="ECO:0000313" key="13">
    <source>
        <dbReference type="Proteomes" id="UP000655588"/>
    </source>
</evidence>
<dbReference type="FunFam" id="1.25.40.10:FF:000147">
    <property type="entry name" value="Mitochondrial fission 1 protein"/>
    <property type="match status" value="1"/>
</dbReference>
<comment type="subcellular location">
    <subcellularLocation>
        <location evidence="2">Mitochondrion outer membrane</location>
        <topology evidence="2">Single-pass membrane protein</topology>
    </subcellularLocation>
    <subcellularLocation>
        <location evidence="1">Peroxisome membrane</location>
        <topology evidence="1">Single-pass membrane protein</topology>
    </subcellularLocation>
</comment>
<sequence>MEDVLEEVVSSDDLKFGDKVFIYLHCSTEFMQLYLCNSRGYKFERIYNEQLRSSVITQKAQFEYAWCLVRSKYPADIRKGIMLLEDLYCNHNDSEKRDCLYYLAIGNARIKEYTKALNYVRSFLQVEPGNQQVQHLETLIKKKMEKEGLYGMAIAGGVIIGIASILGLSFAMVKRN</sequence>
<dbReference type="Proteomes" id="UP000655588">
    <property type="component" value="Unassembled WGS sequence"/>
</dbReference>
<keyword evidence="7 11" id="KW-1133">Transmembrane helix</keyword>
<dbReference type="EMBL" id="WNWW01001013">
    <property type="protein sequence ID" value="KAF3420045.1"/>
    <property type="molecule type" value="Genomic_DNA"/>
</dbReference>
<evidence type="ECO:0000256" key="9">
    <source>
        <dbReference type="ARBA" id="ARBA00023136"/>
    </source>
</evidence>
<keyword evidence="10" id="KW-0576">Peroxisome</keyword>
<evidence type="ECO:0000256" key="6">
    <source>
        <dbReference type="ARBA" id="ARBA00022787"/>
    </source>
</evidence>
<protein>
    <recommendedName>
        <fullName evidence="14">Mitochondrial fission 1 protein</fullName>
    </recommendedName>
</protein>
<evidence type="ECO:0000256" key="8">
    <source>
        <dbReference type="ARBA" id="ARBA00023128"/>
    </source>
</evidence>
<dbReference type="InterPro" id="IPR016543">
    <property type="entry name" value="Fis1"/>
</dbReference>
<reference evidence="12" key="1">
    <citation type="submission" date="2019-11" db="EMBL/GenBank/DDBJ databases">
        <title>The nuclear and mitochondrial genomes of Frieseomelitta varia - a highly eusocial stingless bee (Meliponini) with a permanently sterile worker caste.</title>
        <authorList>
            <person name="Freitas F.C.P."/>
            <person name="Lourenco A.P."/>
            <person name="Nunes F.M.F."/>
            <person name="Paschoal A.R."/>
            <person name="Abreu F.C.P."/>
            <person name="Barbin F.O."/>
            <person name="Bataglia L."/>
            <person name="Cardoso-Junior C.A.M."/>
            <person name="Cervoni M.S."/>
            <person name="Silva S.R."/>
            <person name="Dalarmi F."/>
            <person name="Del Lama M.A."/>
            <person name="Depintor T.S."/>
            <person name="Ferreira K.M."/>
            <person name="Goria P.S."/>
            <person name="Jaskot M.C."/>
            <person name="Lago D.C."/>
            <person name="Luna-Lucena D."/>
            <person name="Moda L.M."/>
            <person name="Nascimento L."/>
            <person name="Pedrino M."/>
            <person name="Rabico F.O."/>
            <person name="Sanches F.C."/>
            <person name="Santos D.E."/>
            <person name="Santos C.G."/>
            <person name="Vieira J."/>
            <person name="Lopes T.F."/>
            <person name="Barchuk A.R."/>
            <person name="Hartfelder K."/>
            <person name="Simoes Z.L.P."/>
            <person name="Bitondi M.M.G."/>
            <person name="Pinheiro D.G."/>
        </authorList>
    </citation>
    <scope>NUCLEOTIDE SEQUENCE</scope>
    <source>
        <strain evidence="12">USP_RPSP 00005682</strain>
        <tissue evidence="12">Whole individual</tissue>
    </source>
</reference>
<evidence type="ECO:0000313" key="12">
    <source>
        <dbReference type="EMBL" id="KAF3420045.1"/>
    </source>
</evidence>
<dbReference type="InterPro" id="IPR011990">
    <property type="entry name" value="TPR-like_helical_dom_sf"/>
</dbReference>
<evidence type="ECO:0000256" key="11">
    <source>
        <dbReference type="SAM" id="Phobius"/>
    </source>
</evidence>
<dbReference type="Pfam" id="PF14853">
    <property type="entry name" value="Fis1_TPR_C"/>
    <property type="match status" value="1"/>
</dbReference>
<dbReference type="InterPro" id="IPR028058">
    <property type="entry name" value="Fis1_TPR_N"/>
</dbReference>
<comment type="similarity">
    <text evidence="3">Belongs to the FIS1 family.</text>
</comment>
<keyword evidence="8" id="KW-0496">Mitochondrion</keyword>
<evidence type="ECO:0000256" key="1">
    <source>
        <dbReference type="ARBA" id="ARBA00004549"/>
    </source>
</evidence>
<keyword evidence="13" id="KW-1185">Reference proteome</keyword>
<dbReference type="PANTHER" id="PTHR13247:SF0">
    <property type="entry name" value="MITOCHONDRIAL FISSION 1 PROTEIN"/>
    <property type="match status" value="1"/>
</dbReference>
<feature type="transmembrane region" description="Helical" evidence="11">
    <location>
        <begin position="149"/>
        <end position="173"/>
    </location>
</feature>
<evidence type="ECO:0000256" key="2">
    <source>
        <dbReference type="ARBA" id="ARBA00004572"/>
    </source>
</evidence>
<keyword evidence="9 11" id="KW-0472">Membrane</keyword>